<accession>A0AAD9ZM59</accession>
<evidence type="ECO:0000313" key="2">
    <source>
        <dbReference type="EMBL" id="KAK3184465.1"/>
    </source>
</evidence>
<sequence length="134" mass="14935">MKTRNFRNKGRELTDQVAGSEDDNPVKRTEGDANSTSQWDLEVEVAKVIEKGVALGIITKREGSALDREKNHTEEQVSKGGDFNTVMDQSERIGEGCDMGSIRRFSSFVHQMGTIDIPLQGSRFTWSNNRTKAA</sequence>
<keyword evidence="3" id="KW-1185">Reference proteome</keyword>
<dbReference type="Proteomes" id="UP001281410">
    <property type="component" value="Unassembled WGS sequence"/>
</dbReference>
<evidence type="ECO:0000313" key="3">
    <source>
        <dbReference type="Proteomes" id="UP001281410"/>
    </source>
</evidence>
<proteinExistence type="predicted"/>
<evidence type="ECO:0000256" key="1">
    <source>
        <dbReference type="SAM" id="MobiDB-lite"/>
    </source>
</evidence>
<comment type="caution">
    <text evidence="2">The sequence shown here is derived from an EMBL/GenBank/DDBJ whole genome shotgun (WGS) entry which is preliminary data.</text>
</comment>
<name>A0AAD9ZM59_9ROSI</name>
<reference evidence="2" key="1">
    <citation type="journal article" date="2023" name="Plant J.">
        <title>Genome sequences and population genomics provide insights into the demographic history, inbreeding, and mutation load of two 'living fossil' tree species of Dipteronia.</title>
        <authorList>
            <person name="Feng Y."/>
            <person name="Comes H.P."/>
            <person name="Chen J."/>
            <person name="Zhu S."/>
            <person name="Lu R."/>
            <person name="Zhang X."/>
            <person name="Li P."/>
            <person name="Qiu J."/>
            <person name="Olsen K.M."/>
            <person name="Qiu Y."/>
        </authorList>
    </citation>
    <scope>NUCLEOTIDE SEQUENCE</scope>
    <source>
        <strain evidence="2">NBL</strain>
    </source>
</reference>
<dbReference type="EMBL" id="JANJYJ010000010">
    <property type="protein sequence ID" value="KAK3184465.1"/>
    <property type="molecule type" value="Genomic_DNA"/>
</dbReference>
<protein>
    <submittedName>
        <fullName evidence="2">Uncharacterized protein</fullName>
    </submittedName>
</protein>
<feature type="region of interest" description="Disordered" evidence="1">
    <location>
        <begin position="1"/>
        <end position="37"/>
    </location>
</feature>
<organism evidence="2 3">
    <name type="scientific">Dipteronia sinensis</name>
    <dbReference type="NCBI Taxonomy" id="43782"/>
    <lineage>
        <taxon>Eukaryota</taxon>
        <taxon>Viridiplantae</taxon>
        <taxon>Streptophyta</taxon>
        <taxon>Embryophyta</taxon>
        <taxon>Tracheophyta</taxon>
        <taxon>Spermatophyta</taxon>
        <taxon>Magnoliopsida</taxon>
        <taxon>eudicotyledons</taxon>
        <taxon>Gunneridae</taxon>
        <taxon>Pentapetalae</taxon>
        <taxon>rosids</taxon>
        <taxon>malvids</taxon>
        <taxon>Sapindales</taxon>
        <taxon>Sapindaceae</taxon>
        <taxon>Hippocastanoideae</taxon>
        <taxon>Acereae</taxon>
        <taxon>Dipteronia</taxon>
    </lineage>
</organism>
<gene>
    <name evidence="2" type="ORF">Dsin_031751</name>
</gene>
<dbReference type="AlphaFoldDB" id="A0AAD9ZM59"/>